<feature type="domain" description="RsgI N-terminal anti-sigma" evidence="8">
    <location>
        <begin position="4"/>
        <end position="51"/>
    </location>
</feature>
<evidence type="ECO:0000256" key="4">
    <source>
        <dbReference type="ARBA" id="ARBA00022989"/>
    </source>
</evidence>
<comment type="subcellular location">
    <subcellularLocation>
        <location evidence="1">Cell membrane</location>
        <topology evidence="1">Single-pass membrane protein</topology>
    </subcellularLocation>
</comment>
<evidence type="ECO:0000256" key="5">
    <source>
        <dbReference type="ARBA" id="ARBA00023136"/>
    </source>
</evidence>
<dbReference type="PROSITE" id="PS51849">
    <property type="entry name" value="RSGI_N"/>
    <property type="match status" value="1"/>
</dbReference>
<organism evidence="9 10">
    <name type="scientific">Fusibacter paucivorans</name>
    <dbReference type="NCBI Taxonomy" id="76009"/>
    <lineage>
        <taxon>Bacteria</taxon>
        <taxon>Bacillati</taxon>
        <taxon>Bacillota</taxon>
        <taxon>Clostridia</taxon>
        <taxon>Eubacteriales</taxon>
        <taxon>Eubacteriales Family XII. Incertae Sedis</taxon>
        <taxon>Fusibacter</taxon>
    </lineage>
</organism>
<feature type="region of interest" description="Disordered" evidence="6">
    <location>
        <begin position="224"/>
        <end position="484"/>
    </location>
</feature>
<keyword evidence="2" id="KW-1003">Cell membrane</keyword>
<dbReference type="InterPro" id="IPR055431">
    <property type="entry name" value="RsgI_M"/>
</dbReference>
<reference evidence="9 10" key="1">
    <citation type="submission" date="2021-05" db="EMBL/GenBank/DDBJ databases">
        <title>Fusibacter ferrireducens sp. nov., an anaerobic, sulfur- and Fe-reducing bacterium isolated from the mangrove sediment.</title>
        <authorList>
            <person name="Qiu D."/>
        </authorList>
    </citation>
    <scope>NUCLEOTIDE SEQUENCE [LARGE SCALE GENOMIC DNA]</scope>
    <source>
        <strain evidence="9 10">DSM 12116</strain>
    </source>
</reference>
<gene>
    <name evidence="9" type="ORF">KHM83_08110</name>
</gene>
<evidence type="ECO:0000313" key="9">
    <source>
        <dbReference type="EMBL" id="MBS7526637.1"/>
    </source>
</evidence>
<feature type="compositionally biased region" description="Basic and acidic residues" evidence="6">
    <location>
        <begin position="283"/>
        <end position="299"/>
    </location>
</feature>
<dbReference type="Proteomes" id="UP000746471">
    <property type="component" value="Unassembled WGS sequence"/>
</dbReference>
<keyword evidence="4 7" id="KW-1133">Transmembrane helix</keyword>
<accession>A0ABS5PRE7</accession>
<dbReference type="Pfam" id="PF23750">
    <property type="entry name" value="RsgI_M"/>
    <property type="match status" value="1"/>
</dbReference>
<evidence type="ECO:0000313" key="10">
    <source>
        <dbReference type="Proteomes" id="UP000746471"/>
    </source>
</evidence>
<keyword evidence="5 7" id="KW-0472">Membrane</keyword>
<feature type="compositionally biased region" description="Low complexity" evidence="6">
    <location>
        <begin position="315"/>
        <end position="403"/>
    </location>
</feature>
<evidence type="ECO:0000256" key="2">
    <source>
        <dbReference type="ARBA" id="ARBA00022475"/>
    </source>
</evidence>
<dbReference type="RefSeq" id="WP_213236499.1">
    <property type="nucleotide sequence ID" value="NZ_JAHBCL010000012.1"/>
</dbReference>
<proteinExistence type="predicted"/>
<evidence type="ECO:0000259" key="8">
    <source>
        <dbReference type="PROSITE" id="PS51849"/>
    </source>
</evidence>
<feature type="transmembrane region" description="Helical" evidence="7">
    <location>
        <begin position="60"/>
        <end position="78"/>
    </location>
</feature>
<evidence type="ECO:0000256" key="3">
    <source>
        <dbReference type="ARBA" id="ARBA00022692"/>
    </source>
</evidence>
<keyword evidence="3 7" id="KW-0812">Transmembrane</keyword>
<keyword evidence="10" id="KW-1185">Reference proteome</keyword>
<name>A0ABS5PRE7_9FIRM</name>
<feature type="compositionally biased region" description="Polar residues" evidence="6">
    <location>
        <begin position="405"/>
        <end position="433"/>
    </location>
</feature>
<feature type="compositionally biased region" description="Polar residues" evidence="6">
    <location>
        <begin position="225"/>
        <end position="241"/>
    </location>
</feature>
<feature type="compositionally biased region" description="Basic and acidic residues" evidence="6">
    <location>
        <begin position="459"/>
        <end position="484"/>
    </location>
</feature>
<protein>
    <submittedName>
        <fullName evidence="9">Anti-sigma factor domain-containing protein</fullName>
    </submittedName>
</protein>
<dbReference type="EMBL" id="JAHBCL010000012">
    <property type="protein sequence ID" value="MBS7526637.1"/>
    <property type="molecule type" value="Genomic_DNA"/>
</dbReference>
<evidence type="ECO:0000256" key="1">
    <source>
        <dbReference type="ARBA" id="ARBA00004162"/>
    </source>
</evidence>
<evidence type="ECO:0000256" key="7">
    <source>
        <dbReference type="SAM" id="Phobius"/>
    </source>
</evidence>
<dbReference type="InterPro" id="IPR024449">
    <property type="entry name" value="Anti-sigma_RsgI_N"/>
</dbReference>
<evidence type="ECO:0000256" key="6">
    <source>
        <dbReference type="SAM" id="MobiDB-lite"/>
    </source>
</evidence>
<comment type="caution">
    <text evidence="9">The sequence shown here is derived from an EMBL/GenBank/DDBJ whole genome shotgun (WGS) entry which is preliminary data.</text>
</comment>
<sequence>MKYYKGRVMAIETDVAYVFSNDGRIVRIQKLGDMHLGQPVMFTDNDIVYRKARLPKLWRAYAAVPALLLCLMAGMFQFNAVQVYAALAVDINPSMTLLLNREAKILRIEAHNEDAEDLLATVEPLKGKTAVDAVGTIIKASDALYLTPANDDVFLAATVLKNGFSAEPDRLLDEIVADAEQTVFEEDVSIYTATLNADVYHVSKDENISMTSYVLTHDNAAIPAQDSSESEMQVQTPQASDTALEHANEHASMFIQTKIPRKSNGKKVKDVDDDLQEPLDMNNVRDESSKPDNGKDRDNNGNSQSNVDNHGKGNGQDNADDPANANGQGNANNPANANGQDNADDPANANGQGNANNPANANSQGNADSPANANGQGNANNPANANGQGNANNPANANGQGNADSPANANGQGNTDSPGNGSDNQQKNGQNNTDDLKRESTEEDADSTKHSKGQGEVNGRQENDGERNEKRPDKNADKGNTHNN</sequence>